<evidence type="ECO:0000313" key="2">
    <source>
        <dbReference type="Proteomes" id="UP000828941"/>
    </source>
</evidence>
<dbReference type="EMBL" id="CM039435">
    <property type="protein sequence ID" value="KAI4316448.1"/>
    <property type="molecule type" value="Genomic_DNA"/>
</dbReference>
<organism evidence="1 2">
    <name type="scientific">Bauhinia variegata</name>
    <name type="common">Purple orchid tree</name>
    <name type="synonym">Phanera variegata</name>
    <dbReference type="NCBI Taxonomy" id="167791"/>
    <lineage>
        <taxon>Eukaryota</taxon>
        <taxon>Viridiplantae</taxon>
        <taxon>Streptophyta</taxon>
        <taxon>Embryophyta</taxon>
        <taxon>Tracheophyta</taxon>
        <taxon>Spermatophyta</taxon>
        <taxon>Magnoliopsida</taxon>
        <taxon>eudicotyledons</taxon>
        <taxon>Gunneridae</taxon>
        <taxon>Pentapetalae</taxon>
        <taxon>rosids</taxon>
        <taxon>fabids</taxon>
        <taxon>Fabales</taxon>
        <taxon>Fabaceae</taxon>
        <taxon>Cercidoideae</taxon>
        <taxon>Cercideae</taxon>
        <taxon>Bauhiniinae</taxon>
        <taxon>Bauhinia</taxon>
    </lineage>
</organism>
<dbReference type="Proteomes" id="UP000828941">
    <property type="component" value="Chromosome 10"/>
</dbReference>
<accession>A0ACB9LXR4</accession>
<name>A0ACB9LXR4_BAUVA</name>
<reference evidence="1 2" key="1">
    <citation type="journal article" date="2022" name="DNA Res.">
        <title>Chromosomal-level genome assembly of the orchid tree Bauhinia variegata (Leguminosae; Cercidoideae) supports the allotetraploid origin hypothesis of Bauhinia.</title>
        <authorList>
            <person name="Zhong Y."/>
            <person name="Chen Y."/>
            <person name="Zheng D."/>
            <person name="Pang J."/>
            <person name="Liu Y."/>
            <person name="Luo S."/>
            <person name="Meng S."/>
            <person name="Qian L."/>
            <person name="Wei D."/>
            <person name="Dai S."/>
            <person name="Zhou R."/>
        </authorList>
    </citation>
    <scope>NUCLEOTIDE SEQUENCE [LARGE SCALE GENOMIC DNA]</scope>
    <source>
        <strain evidence="1">BV-YZ2020</strain>
    </source>
</reference>
<protein>
    <submittedName>
        <fullName evidence="1">Uncharacterized protein</fullName>
    </submittedName>
</protein>
<gene>
    <name evidence="1" type="ORF">L6164_024426</name>
</gene>
<comment type="caution">
    <text evidence="1">The sequence shown here is derived from an EMBL/GenBank/DDBJ whole genome shotgun (WGS) entry which is preliminary data.</text>
</comment>
<evidence type="ECO:0000313" key="1">
    <source>
        <dbReference type="EMBL" id="KAI4316448.1"/>
    </source>
</evidence>
<keyword evidence="2" id="KW-1185">Reference proteome</keyword>
<sequence length="181" mass="20667">MDFCWSPTDPTLALLVPETRGGNQPARVSLVQIPGKEELRQKNFLSVSDCKMYCQSNGVYLALKVDRHTKTKKRTYKGFELSRMKERDMPIEVLELENKNDKIIAFVWEPKGHMFAVIHGRHVVLAGLKGFNGQLEFYNVDELETMTTDIEWDSTGRYVATAMTSVREIYGLSMASFCIGY</sequence>
<proteinExistence type="predicted"/>